<dbReference type="RefSeq" id="WP_177172553.1">
    <property type="nucleotide sequence ID" value="NZ_FNXG01000004.1"/>
</dbReference>
<accession>A0A1H6MUY6</accession>
<organism evidence="3 4">
    <name type="scientific">Paracoccus alkenifer</name>
    <dbReference type="NCBI Taxonomy" id="65735"/>
    <lineage>
        <taxon>Bacteria</taxon>
        <taxon>Pseudomonadati</taxon>
        <taxon>Pseudomonadota</taxon>
        <taxon>Alphaproteobacteria</taxon>
        <taxon>Rhodobacterales</taxon>
        <taxon>Paracoccaceae</taxon>
        <taxon>Paracoccus</taxon>
    </lineage>
</organism>
<dbReference type="Pfam" id="PF05272">
    <property type="entry name" value="VapE-like_dom"/>
    <property type="match status" value="1"/>
</dbReference>
<sequence length="765" mass="85863">MNTHVLPVSTGQIVTPDIATAKQFLAALLGPDASVSIRLIWQKGETPVPDGWQTVLTFHNPTDADWWNISLHNCEGYAVFFFVNELDGTGGTSDSNVIRIRANFADLDNPDTATDSASRMISEMRPAVWVGSSPGKHHLYFRFPHHADPAHFRVHQQKLAIQYGGDASVSNPARIMRLPGFLHQKGAPFLVRWEPVTGGQDTTPEALAAALQGVQVLQEAAPGTRHPLGTLMQAPSREWLQAALDAIDPNDLGRDEWTRVYWAVMQAGWSVCYREEIWQMLAAWCARFNRQWTENPSKRGNDPDDNRGVWINAEKQGTSTGIPTILRAVPTDARAYLEAELRRFDPYAAFSGMSAVAIPVGAGVPQIETAPDFLDHSAGNTHGKKISSEVYRVMRYSNLPIGWNDFKGKIAARAPLPWKIEPARKYPRNWTDADDDFLQAYMQQGPGMATIAMNHVLSGLRMYADRNRFNPVVEYLNSLQWDGFLRLDELFTHYFKAENAEFARIVGAKFLIGMVARAIGPGCKRDEMPILEGEQGAKKSTALNILAGDEYFSDTMPDVHGKDAMQHLQGMWLVEVGELAALRKSEVEDVKRFIAAKIDKYRPAYGRNVVEQPRTVVFAGTTNSDTYLKDPTGARRFWPIACGQIDLDGLRRDREQLFAEAVARYRAGERWWLEGNAEIALAQGETDDRQERDVWHDAVMNCVARLEMFGGEVTMQAIMEQGLQITSPSMSDSRTTRRIVDILRKENYRKARSSGLGRPWIYRKK</sequence>
<dbReference type="EMBL" id="FNXG01000004">
    <property type="protein sequence ID" value="SEI03408.1"/>
    <property type="molecule type" value="Genomic_DNA"/>
</dbReference>
<dbReference type="InterPro" id="IPR039459">
    <property type="entry name" value="RepB-like_DNA_primase_dom"/>
</dbReference>
<dbReference type="STRING" id="65735.SAMN04488075_2329"/>
<evidence type="ECO:0000259" key="2">
    <source>
        <dbReference type="Pfam" id="PF16793"/>
    </source>
</evidence>
<reference evidence="4" key="1">
    <citation type="submission" date="2016-10" db="EMBL/GenBank/DDBJ databases">
        <authorList>
            <person name="Varghese N."/>
            <person name="Submissions S."/>
        </authorList>
    </citation>
    <scope>NUCLEOTIDE SEQUENCE [LARGE SCALE GENOMIC DNA]</scope>
    <source>
        <strain evidence="4">DSM 11593</strain>
    </source>
</reference>
<dbReference type="AlphaFoldDB" id="A0A1H6MUY6"/>
<gene>
    <name evidence="3" type="ORF">SAMN04488075_2329</name>
</gene>
<feature type="domain" description="RepB-like DNA primase" evidence="2">
    <location>
        <begin position="116"/>
        <end position="210"/>
    </location>
</feature>
<protein>
    <submittedName>
        <fullName evidence="3">Virulence-associated protein E</fullName>
    </submittedName>
</protein>
<dbReference type="PANTHER" id="PTHR34985:SF1">
    <property type="entry name" value="SLR0554 PROTEIN"/>
    <property type="match status" value="1"/>
</dbReference>
<dbReference type="Pfam" id="PF16793">
    <property type="entry name" value="RepB_primase"/>
    <property type="match status" value="1"/>
</dbReference>
<dbReference type="InterPro" id="IPR007936">
    <property type="entry name" value="VapE-like_dom"/>
</dbReference>
<name>A0A1H6MUY6_9RHOB</name>
<keyword evidence="4" id="KW-1185">Reference proteome</keyword>
<evidence type="ECO:0000259" key="1">
    <source>
        <dbReference type="Pfam" id="PF05272"/>
    </source>
</evidence>
<dbReference type="PANTHER" id="PTHR34985">
    <property type="entry name" value="SLR0554 PROTEIN"/>
    <property type="match status" value="1"/>
</dbReference>
<evidence type="ECO:0000313" key="4">
    <source>
        <dbReference type="Proteomes" id="UP000199125"/>
    </source>
</evidence>
<feature type="domain" description="Virulence-associated protein E-like" evidence="1">
    <location>
        <begin position="476"/>
        <end position="683"/>
    </location>
</feature>
<dbReference type="Gene3D" id="3.30.70.1790">
    <property type="entry name" value="RepB DNA-primase, N-terminal domain"/>
    <property type="match status" value="1"/>
</dbReference>
<evidence type="ECO:0000313" key="3">
    <source>
        <dbReference type="EMBL" id="SEI03408.1"/>
    </source>
</evidence>
<dbReference type="Proteomes" id="UP000199125">
    <property type="component" value="Unassembled WGS sequence"/>
</dbReference>
<proteinExistence type="predicted"/>